<keyword evidence="1" id="KW-0812">Transmembrane</keyword>
<keyword evidence="1" id="KW-1133">Transmembrane helix</keyword>
<evidence type="ECO:0000256" key="1">
    <source>
        <dbReference type="SAM" id="Phobius"/>
    </source>
</evidence>
<feature type="transmembrane region" description="Helical" evidence="1">
    <location>
        <begin position="188"/>
        <end position="209"/>
    </location>
</feature>
<feature type="transmembrane region" description="Helical" evidence="1">
    <location>
        <begin position="304"/>
        <end position="322"/>
    </location>
</feature>
<feature type="transmembrane region" description="Helical" evidence="1">
    <location>
        <begin position="93"/>
        <end position="115"/>
    </location>
</feature>
<dbReference type="RefSeq" id="WP_146400281.1">
    <property type="nucleotide sequence ID" value="NZ_SJPQ01000002.1"/>
</dbReference>
<feature type="transmembrane region" description="Helical" evidence="1">
    <location>
        <begin position="147"/>
        <end position="167"/>
    </location>
</feature>
<feature type="transmembrane region" description="Helical" evidence="1">
    <location>
        <begin position="373"/>
        <end position="395"/>
    </location>
</feature>
<keyword evidence="1" id="KW-0472">Membrane</keyword>
<accession>A0A5C5ZN08</accession>
<reference evidence="2 3" key="1">
    <citation type="submission" date="2019-02" db="EMBL/GenBank/DDBJ databases">
        <title>Deep-cultivation of Planctomycetes and their phenomic and genomic characterization uncovers novel biology.</title>
        <authorList>
            <person name="Wiegand S."/>
            <person name="Jogler M."/>
            <person name="Boedeker C."/>
            <person name="Pinto D."/>
            <person name="Vollmers J."/>
            <person name="Rivas-Marin E."/>
            <person name="Kohn T."/>
            <person name="Peeters S.H."/>
            <person name="Heuer A."/>
            <person name="Rast P."/>
            <person name="Oberbeckmann S."/>
            <person name="Bunk B."/>
            <person name="Jeske O."/>
            <person name="Meyerdierks A."/>
            <person name="Storesund J.E."/>
            <person name="Kallscheuer N."/>
            <person name="Luecker S."/>
            <person name="Lage O.M."/>
            <person name="Pohl T."/>
            <person name="Merkel B.J."/>
            <person name="Hornburger P."/>
            <person name="Mueller R.-W."/>
            <person name="Bruemmer F."/>
            <person name="Labrenz M."/>
            <person name="Spormann A.M."/>
            <person name="Op Den Camp H."/>
            <person name="Overmann J."/>
            <person name="Amann R."/>
            <person name="Jetten M.S.M."/>
            <person name="Mascher T."/>
            <person name="Medema M.H."/>
            <person name="Devos D.P."/>
            <person name="Kaster A.-K."/>
            <person name="Ovreas L."/>
            <person name="Rohde M."/>
            <person name="Galperin M.Y."/>
            <person name="Jogler C."/>
        </authorList>
    </citation>
    <scope>NUCLEOTIDE SEQUENCE [LARGE SCALE GENOMIC DNA]</scope>
    <source>
        <strain evidence="2 3">Mal64</strain>
    </source>
</reference>
<dbReference type="PANTHER" id="PTHR43044:SF1">
    <property type="entry name" value="QUINOL:CYTOCHROME C OXIDOREDUCTASE QUINONE-BINDING SUBUNIT 2"/>
    <property type="match status" value="1"/>
</dbReference>
<feature type="transmembrane region" description="Helical" evidence="1">
    <location>
        <begin position="25"/>
        <end position="45"/>
    </location>
</feature>
<organism evidence="2 3">
    <name type="scientific">Pseudobythopirellula maris</name>
    <dbReference type="NCBI Taxonomy" id="2527991"/>
    <lineage>
        <taxon>Bacteria</taxon>
        <taxon>Pseudomonadati</taxon>
        <taxon>Planctomycetota</taxon>
        <taxon>Planctomycetia</taxon>
        <taxon>Pirellulales</taxon>
        <taxon>Lacipirellulaceae</taxon>
        <taxon>Pseudobythopirellula</taxon>
    </lineage>
</organism>
<feature type="transmembrane region" description="Helical" evidence="1">
    <location>
        <begin position="262"/>
        <end position="284"/>
    </location>
</feature>
<dbReference type="AlphaFoldDB" id="A0A5C5ZN08"/>
<evidence type="ECO:0008006" key="4">
    <source>
        <dbReference type="Google" id="ProtNLM"/>
    </source>
</evidence>
<feature type="transmembrane region" description="Helical" evidence="1">
    <location>
        <begin position="334"/>
        <end position="353"/>
    </location>
</feature>
<dbReference type="PANTHER" id="PTHR43044">
    <property type="match status" value="1"/>
</dbReference>
<dbReference type="Proteomes" id="UP000315440">
    <property type="component" value="Unassembled WGS sequence"/>
</dbReference>
<proteinExistence type="predicted"/>
<protein>
    <recommendedName>
        <fullName evidence="4">Quinol:cytochrome C oxidoreductase</fullName>
    </recommendedName>
</protein>
<comment type="caution">
    <text evidence="2">The sequence shown here is derived from an EMBL/GenBank/DDBJ whole genome shotgun (WGS) entry which is preliminary data.</text>
</comment>
<name>A0A5C5ZN08_9BACT</name>
<evidence type="ECO:0000313" key="3">
    <source>
        <dbReference type="Proteomes" id="UP000315440"/>
    </source>
</evidence>
<dbReference type="OrthoDB" id="140980at2"/>
<feature type="transmembrane region" description="Helical" evidence="1">
    <location>
        <begin position="57"/>
        <end position="81"/>
    </location>
</feature>
<evidence type="ECO:0000313" key="2">
    <source>
        <dbReference type="EMBL" id="TWT88862.1"/>
    </source>
</evidence>
<gene>
    <name evidence="2" type="ORF">Mal64_23500</name>
</gene>
<keyword evidence="3" id="KW-1185">Reference proteome</keyword>
<dbReference type="EMBL" id="SJPQ01000002">
    <property type="protein sequence ID" value="TWT88862.1"/>
    <property type="molecule type" value="Genomic_DNA"/>
</dbReference>
<feature type="transmembrane region" description="Helical" evidence="1">
    <location>
        <begin position="221"/>
        <end position="241"/>
    </location>
</feature>
<sequence>MSAHSVVNEPITEIRKAEAGLAGRAVLPLGIGLVILAVMAFIGLAGDEVMRARFWHAYLLAVVYCTSIGLGGLFFVIAHHLTGGRWGTPIRRLAELTAGTIWLGAIGFLPILVLVNTGHTDLYPWVDRLLVESDPILSGKADYLSPMWFTIRTVAYFAIWLVMVRIFKGLSLKQDTTEPLKSAKRMQLWSGPCMLLLALTLNFTAFDWLMSLEPHWFSTMFGVYFFSGSFGAFLAFAIYLSNRLQDNGVLTQSITTEQYHDLGKLMFAFIFFWGYIAFSQYMLIWYAAIPEETMWYDVRQQGMWLNWSLLLLFGHLFIPFLGTMSSAVRRNRKWIGAWAVWMLVMHWVDQFYIIMPQAQLGRSVDPTCLPAPWMEIGCVVGMALLFKAAALWGAAGKNLLPLQDPRMPIALTYHNH</sequence>